<sequence>MTGEKNTIAYRMVRFSFEPVDSNSQTWEKYISHFEQARYMRGLVNYDNESNAMKREILLAYVRAKYFRTIVPAKGKRFHSWNGTIIRQYGETITKPVEAEVQRLVKEGMSESVDPAATPLKWATPVVCIDKRNGNVRICGSFRVTINPNLLPESHLLPIFEELTTKLVSGQEFSTIDLKDAFLQMLVDEKSQKYLTTHIGYFQYKKLPFGITAAPAIYKRIDGDGIHPTMERVEAIAETTSRKNVKERRTFLGADYKIEYRKGKQNYCADALSRLPMQTEEPYTVVNREIKRINMTKLDDLWLSEKEKFEEEHKKRTSWHNIAAVKALTRYYIWWVNCERDIEMFVENCYPYQENRENE</sequence>
<evidence type="ECO:0000313" key="2">
    <source>
        <dbReference type="Proteomes" id="UP001558632"/>
    </source>
</evidence>
<comment type="caution">
    <text evidence="1">The sequence shown here is derived from an EMBL/GenBank/DDBJ whole genome shotgun (WGS) entry which is preliminary data.</text>
</comment>
<dbReference type="SUPFAM" id="SSF56672">
    <property type="entry name" value="DNA/RNA polymerases"/>
    <property type="match status" value="1"/>
</dbReference>
<proteinExistence type="predicted"/>
<evidence type="ECO:0000313" key="1">
    <source>
        <dbReference type="EMBL" id="KAL1232830.1"/>
    </source>
</evidence>
<keyword evidence="2" id="KW-1185">Reference proteome</keyword>
<gene>
    <name evidence="1" type="ORF">TSPI_10669</name>
</gene>
<dbReference type="InterPro" id="IPR050951">
    <property type="entry name" value="Retrovirus_Pol_polyprotein"/>
</dbReference>
<reference evidence="1 2" key="1">
    <citation type="submission" date="2024-07" db="EMBL/GenBank/DDBJ databases">
        <title>Enhanced genomic and transcriptomic resources for Trichinella pseudospiralis and T. spiralis underpin the discovery of pronounced molecular differences between stages and species.</title>
        <authorList>
            <person name="Pasi K.K."/>
            <person name="La Rosa G."/>
            <person name="Gomez-Morales M.A."/>
            <person name="Tosini F."/>
            <person name="Sumanam S."/>
            <person name="Young N.D."/>
            <person name="Chang B.C."/>
            <person name="Robin G.B."/>
        </authorList>
    </citation>
    <scope>NUCLEOTIDE SEQUENCE [LARGE SCALE GENOMIC DNA]</scope>
    <source>
        <strain evidence="1">ISS534</strain>
    </source>
</reference>
<dbReference type="Proteomes" id="UP001558632">
    <property type="component" value="Unassembled WGS sequence"/>
</dbReference>
<dbReference type="PANTHER" id="PTHR37984:SF5">
    <property type="entry name" value="PROTEIN NYNRIN-LIKE"/>
    <property type="match status" value="1"/>
</dbReference>
<dbReference type="InterPro" id="IPR043128">
    <property type="entry name" value="Rev_trsase/Diguanyl_cyclase"/>
</dbReference>
<organism evidence="1 2">
    <name type="scientific">Trichinella spiralis</name>
    <name type="common">Trichina worm</name>
    <dbReference type="NCBI Taxonomy" id="6334"/>
    <lineage>
        <taxon>Eukaryota</taxon>
        <taxon>Metazoa</taxon>
        <taxon>Ecdysozoa</taxon>
        <taxon>Nematoda</taxon>
        <taxon>Enoplea</taxon>
        <taxon>Dorylaimia</taxon>
        <taxon>Trichinellida</taxon>
        <taxon>Trichinellidae</taxon>
        <taxon>Trichinella</taxon>
    </lineage>
</organism>
<protein>
    <recommendedName>
        <fullName evidence="3">Reverse transcriptase domain-containing protein</fullName>
    </recommendedName>
</protein>
<dbReference type="PANTHER" id="PTHR37984">
    <property type="entry name" value="PROTEIN CBG26694"/>
    <property type="match status" value="1"/>
</dbReference>
<evidence type="ECO:0008006" key="3">
    <source>
        <dbReference type="Google" id="ProtNLM"/>
    </source>
</evidence>
<dbReference type="InterPro" id="IPR043502">
    <property type="entry name" value="DNA/RNA_pol_sf"/>
</dbReference>
<name>A0ABR3KCG9_TRISP</name>
<accession>A0ABR3KCG9</accession>
<dbReference type="Gene3D" id="3.10.10.10">
    <property type="entry name" value="HIV Type 1 Reverse Transcriptase, subunit A, domain 1"/>
    <property type="match status" value="1"/>
</dbReference>
<dbReference type="Gene3D" id="3.30.70.270">
    <property type="match status" value="1"/>
</dbReference>
<dbReference type="EMBL" id="JBEUSY010000445">
    <property type="protein sequence ID" value="KAL1232830.1"/>
    <property type="molecule type" value="Genomic_DNA"/>
</dbReference>